<comment type="similarity">
    <text evidence="2">Belongs to the BUD31 (G10) family.</text>
</comment>
<dbReference type="OrthoDB" id="277109at2759"/>
<dbReference type="Proteomes" id="UP000095009">
    <property type="component" value="Unassembled WGS sequence"/>
</dbReference>
<evidence type="ECO:0000256" key="1">
    <source>
        <dbReference type="ARBA" id="ARBA00004123"/>
    </source>
</evidence>
<sequence>MPRIKTNRTKTPPSDFKLVSPTLDEFALRLKEATLSSKALPSSSKNASLWEIHQIYHQRSRYIYDMYYSKEAISSELYQWILKNNYADANLIAKWKKQGYEKLCCLRCIQTGDNIHGGTCICRVPRSELKEGHKVSGCVTCGCRGCASTD</sequence>
<dbReference type="GO" id="GO:0000974">
    <property type="term" value="C:Prp19 complex"/>
    <property type="evidence" value="ECO:0007669"/>
    <property type="project" value="EnsemblFungi"/>
</dbReference>
<protein>
    <submittedName>
        <fullName evidence="4">Bud site selection protein 31</fullName>
    </submittedName>
</protein>
<organism evidence="4 5">
    <name type="scientific">Nadsonia fulvescens var. elongata DSM 6958</name>
    <dbReference type="NCBI Taxonomy" id="857566"/>
    <lineage>
        <taxon>Eukaryota</taxon>
        <taxon>Fungi</taxon>
        <taxon>Dikarya</taxon>
        <taxon>Ascomycota</taxon>
        <taxon>Saccharomycotina</taxon>
        <taxon>Dipodascomycetes</taxon>
        <taxon>Dipodascales</taxon>
        <taxon>Dipodascales incertae sedis</taxon>
        <taxon>Nadsonia</taxon>
    </lineage>
</organism>
<dbReference type="GO" id="GO:0005686">
    <property type="term" value="C:U2 snRNP"/>
    <property type="evidence" value="ECO:0007669"/>
    <property type="project" value="EnsemblFungi"/>
</dbReference>
<dbReference type="STRING" id="857566.A0A1E3PPX4"/>
<accession>A0A1E3PPX4</accession>
<proteinExistence type="inferred from homology"/>
<comment type="subcellular location">
    <subcellularLocation>
        <location evidence="1">Nucleus</location>
    </subcellularLocation>
</comment>
<dbReference type="GO" id="GO:0005681">
    <property type="term" value="C:spliceosomal complex"/>
    <property type="evidence" value="ECO:0007669"/>
    <property type="project" value="TreeGrafter"/>
</dbReference>
<evidence type="ECO:0000313" key="4">
    <source>
        <dbReference type="EMBL" id="ODQ67486.1"/>
    </source>
</evidence>
<dbReference type="Pfam" id="PF01125">
    <property type="entry name" value="BUD31"/>
    <property type="match status" value="1"/>
</dbReference>
<dbReference type="EMBL" id="KV454407">
    <property type="protein sequence ID" value="ODQ67486.1"/>
    <property type="molecule type" value="Genomic_DNA"/>
</dbReference>
<dbReference type="GO" id="GO:0000398">
    <property type="term" value="P:mRNA splicing, via spliceosome"/>
    <property type="evidence" value="ECO:0007669"/>
    <property type="project" value="EnsemblFungi"/>
</dbReference>
<evidence type="ECO:0000313" key="5">
    <source>
        <dbReference type="Proteomes" id="UP000095009"/>
    </source>
</evidence>
<evidence type="ECO:0000256" key="2">
    <source>
        <dbReference type="ARBA" id="ARBA00005287"/>
    </source>
</evidence>
<dbReference type="PANTHER" id="PTHR19411">
    <property type="entry name" value="PROTEIN BUD31-RELATED"/>
    <property type="match status" value="1"/>
</dbReference>
<dbReference type="PRINTS" id="PR00322">
    <property type="entry name" value="G10"/>
</dbReference>
<keyword evidence="3" id="KW-0539">Nucleus</keyword>
<feature type="non-terminal residue" evidence="4">
    <location>
        <position position="1"/>
    </location>
</feature>
<name>A0A1E3PPX4_9ASCO</name>
<dbReference type="PANTHER" id="PTHR19411:SF0">
    <property type="entry name" value="PROTEIN BUD31 HOMOLOG"/>
    <property type="match status" value="1"/>
</dbReference>
<keyword evidence="5" id="KW-1185">Reference proteome</keyword>
<dbReference type="InterPro" id="IPR001748">
    <property type="entry name" value="BUD31"/>
</dbReference>
<dbReference type="AlphaFoldDB" id="A0A1E3PPX4"/>
<reference evidence="4 5" key="1">
    <citation type="journal article" date="2016" name="Proc. Natl. Acad. Sci. U.S.A.">
        <title>Comparative genomics of biotechnologically important yeasts.</title>
        <authorList>
            <person name="Riley R."/>
            <person name="Haridas S."/>
            <person name="Wolfe K.H."/>
            <person name="Lopes M.R."/>
            <person name="Hittinger C.T."/>
            <person name="Goeker M."/>
            <person name="Salamov A.A."/>
            <person name="Wisecaver J.H."/>
            <person name="Long T.M."/>
            <person name="Calvey C.H."/>
            <person name="Aerts A.L."/>
            <person name="Barry K.W."/>
            <person name="Choi C."/>
            <person name="Clum A."/>
            <person name="Coughlan A.Y."/>
            <person name="Deshpande S."/>
            <person name="Douglass A.P."/>
            <person name="Hanson S.J."/>
            <person name="Klenk H.-P."/>
            <person name="LaButti K.M."/>
            <person name="Lapidus A."/>
            <person name="Lindquist E.A."/>
            <person name="Lipzen A.M."/>
            <person name="Meier-Kolthoff J.P."/>
            <person name="Ohm R.A."/>
            <person name="Otillar R.P."/>
            <person name="Pangilinan J.L."/>
            <person name="Peng Y."/>
            <person name="Rokas A."/>
            <person name="Rosa C.A."/>
            <person name="Scheuner C."/>
            <person name="Sibirny A.A."/>
            <person name="Slot J.C."/>
            <person name="Stielow J.B."/>
            <person name="Sun H."/>
            <person name="Kurtzman C.P."/>
            <person name="Blackwell M."/>
            <person name="Grigoriev I.V."/>
            <person name="Jeffries T.W."/>
        </authorList>
    </citation>
    <scope>NUCLEOTIDE SEQUENCE [LARGE SCALE GENOMIC DNA]</scope>
    <source>
        <strain evidence="4 5">DSM 6958</strain>
    </source>
</reference>
<evidence type="ECO:0000256" key="3">
    <source>
        <dbReference type="ARBA" id="ARBA00023242"/>
    </source>
</evidence>
<gene>
    <name evidence="4" type="ORF">NADFUDRAFT_81955</name>
</gene>